<dbReference type="GO" id="GO:0016020">
    <property type="term" value="C:membrane"/>
    <property type="evidence" value="ECO:0007669"/>
    <property type="project" value="UniProtKB-SubCell"/>
</dbReference>
<dbReference type="InterPro" id="IPR013783">
    <property type="entry name" value="Ig-like_fold"/>
</dbReference>
<dbReference type="InterPro" id="IPR036179">
    <property type="entry name" value="Ig-like_dom_sf"/>
</dbReference>
<dbReference type="Gene3D" id="2.60.40.10">
    <property type="entry name" value="Immunoglobulins"/>
    <property type="match status" value="3"/>
</dbReference>
<dbReference type="GO" id="GO:0001786">
    <property type="term" value="F:phosphatidylserine binding"/>
    <property type="evidence" value="ECO:0007669"/>
    <property type="project" value="TreeGrafter"/>
</dbReference>
<dbReference type="FunFam" id="2.60.40.10:FF:000774">
    <property type="entry name" value="Hepatitis A virus cellular receptor 1"/>
    <property type="match status" value="1"/>
</dbReference>
<dbReference type="CDD" id="cd00063">
    <property type="entry name" value="FN3"/>
    <property type="match status" value="2"/>
</dbReference>
<evidence type="ECO:0000256" key="10">
    <source>
        <dbReference type="SAM" id="MobiDB-lite"/>
    </source>
</evidence>
<gene>
    <name evidence="14" type="primary">LOC109910241</name>
</gene>
<name>A0A8C7FN09_ONCKI</name>
<dbReference type="PANTHER" id="PTHR46608">
    <property type="entry name" value="T-CELL IMMUNOGLOBULIN AND MUCIN DOMAIN-CONTAINING PROTEIN 4"/>
    <property type="match status" value="1"/>
</dbReference>
<proteinExistence type="inferred from homology"/>
<evidence type="ECO:0000256" key="7">
    <source>
        <dbReference type="ARBA" id="ARBA00023180"/>
    </source>
</evidence>
<dbReference type="SMART" id="SM00409">
    <property type="entry name" value="IG"/>
    <property type="match status" value="1"/>
</dbReference>
<evidence type="ECO:0000256" key="2">
    <source>
        <dbReference type="ARBA" id="ARBA00022692"/>
    </source>
</evidence>
<evidence type="ECO:0000256" key="6">
    <source>
        <dbReference type="ARBA" id="ARBA00023157"/>
    </source>
</evidence>
<dbReference type="GeneTree" id="ENSGT00940000154678"/>
<dbReference type="SUPFAM" id="SSF49265">
    <property type="entry name" value="Fibronectin type III"/>
    <property type="match status" value="1"/>
</dbReference>
<dbReference type="PROSITE" id="PS50835">
    <property type="entry name" value="IG_LIKE"/>
    <property type="match status" value="1"/>
</dbReference>
<sequence>MAHPDVTVDRNYAQAHDGRRAAQNIHCRPDVTEDPAEHPVVKNLQGGRHRQHCGAQQQVSDGQVYNEVVGRGPQVPIGHHRQNDEDVAHNGEHDESPQDEAERDGTGGGSTVTIQGYVGDVVTLTCKYDARHYGTLSVCWGRGHIPNSGCGNEVLRTEGVKVTHRASVRYNLQGDLRAGDVSLTITQAQVKDSGLYGCRVDIPGWFNDQKHHLALVIKPAPETTPEPRIPRESTTVGYPKAPETTPEPWIPRESTTVGYPKEQTTTMQTTMGLSVPPDPPRVAIREISARSISVWWSAGIDGNTPITGFHLECKSQSDSWVDGVRGSNILSWKRETAVNDLRPFYTYNIRMFTKNDMGLSKPSNELTITTKEAAPDGPPQDVKLEALSSHSIRVTWRAPELSLQNGLIRGYQLRYGEYSPQERLPVRVVHLMDGSESFTMNSLQEATKYSVTLHTINRAGLGPSSQELVCSTLTNDDQQHMTTTQATTALQTEHSTSTIATTTSSTETWLLVTDSPTQGQRVDDFSTTRALSNSTTDPALSKKSGHLVAILVPVLVLGLLVVMAIIWQFRRTTLKKGNWKILWKNNDFLSFGDSEPAL</sequence>
<dbReference type="InterPro" id="IPR003961">
    <property type="entry name" value="FN3_dom"/>
</dbReference>
<keyword evidence="7" id="KW-0325">Glycoprotein</keyword>
<dbReference type="PROSITE" id="PS50853">
    <property type="entry name" value="FN3"/>
    <property type="match status" value="2"/>
</dbReference>
<keyword evidence="4 11" id="KW-1133">Transmembrane helix</keyword>
<dbReference type="InterPro" id="IPR036116">
    <property type="entry name" value="FN3_sf"/>
</dbReference>
<dbReference type="GO" id="GO:0060097">
    <property type="term" value="P:cytoskeletal rearrangement involved in phagocytosis, engulfment"/>
    <property type="evidence" value="ECO:0007669"/>
    <property type="project" value="TreeGrafter"/>
</dbReference>
<dbReference type="InterPro" id="IPR013106">
    <property type="entry name" value="Ig_V-set"/>
</dbReference>
<dbReference type="InterPro" id="IPR007110">
    <property type="entry name" value="Ig-like_dom"/>
</dbReference>
<dbReference type="SUPFAM" id="SSF48726">
    <property type="entry name" value="Immunoglobulin"/>
    <property type="match status" value="1"/>
</dbReference>
<dbReference type="InterPro" id="IPR003599">
    <property type="entry name" value="Ig_sub"/>
</dbReference>
<evidence type="ECO:0000256" key="3">
    <source>
        <dbReference type="ARBA" id="ARBA00022729"/>
    </source>
</evidence>
<keyword evidence="2 11" id="KW-0812">Transmembrane</keyword>
<evidence type="ECO:0000256" key="4">
    <source>
        <dbReference type="ARBA" id="ARBA00022989"/>
    </source>
</evidence>
<dbReference type="Proteomes" id="UP000694557">
    <property type="component" value="Unassembled WGS sequence"/>
</dbReference>
<reference evidence="14" key="1">
    <citation type="submission" date="2025-08" db="UniProtKB">
        <authorList>
            <consortium name="Ensembl"/>
        </authorList>
    </citation>
    <scope>IDENTIFICATION</scope>
</reference>
<dbReference type="SMART" id="SM00060">
    <property type="entry name" value="FN3"/>
    <property type="match status" value="2"/>
</dbReference>
<feature type="region of interest" description="Disordered" evidence="10">
    <location>
        <begin position="221"/>
        <end position="255"/>
    </location>
</feature>
<reference evidence="14" key="2">
    <citation type="submission" date="2025-09" db="UniProtKB">
        <authorList>
            <consortium name="Ensembl"/>
        </authorList>
    </citation>
    <scope>IDENTIFICATION</scope>
</reference>
<evidence type="ECO:0000256" key="8">
    <source>
        <dbReference type="ARBA" id="ARBA00023319"/>
    </source>
</evidence>
<evidence type="ECO:0000256" key="11">
    <source>
        <dbReference type="SAM" id="Phobius"/>
    </source>
</evidence>
<comment type="similarity">
    <text evidence="9">Belongs to the immunoglobulin superfamily. TIM family.</text>
</comment>
<keyword evidence="8" id="KW-0393">Immunoglobulin domain</keyword>
<feature type="domain" description="Fibronectin type-III" evidence="13">
    <location>
        <begin position="378"/>
        <end position="477"/>
    </location>
</feature>
<feature type="compositionally biased region" description="Basic and acidic residues" evidence="10">
    <location>
        <begin position="81"/>
        <end position="96"/>
    </location>
</feature>
<dbReference type="PANTHER" id="PTHR46608:SF3">
    <property type="entry name" value="T-CELL IMMUNOGLOBULIN AND MUCIN DOMAIN-CONTAINING PROTEIN 4"/>
    <property type="match status" value="1"/>
</dbReference>
<evidence type="ECO:0000313" key="15">
    <source>
        <dbReference type="Proteomes" id="UP000694557"/>
    </source>
</evidence>
<evidence type="ECO:0000313" key="14">
    <source>
        <dbReference type="Ensembl" id="ENSOKIP00005030492.1"/>
    </source>
</evidence>
<dbReference type="Pfam" id="PF00041">
    <property type="entry name" value="fn3"/>
    <property type="match status" value="2"/>
</dbReference>
<dbReference type="AlphaFoldDB" id="A0A8C7FN09"/>
<keyword evidence="6" id="KW-1015">Disulfide bond</keyword>
<dbReference type="GO" id="GO:0043277">
    <property type="term" value="P:apoptotic cell clearance"/>
    <property type="evidence" value="ECO:0007669"/>
    <property type="project" value="TreeGrafter"/>
</dbReference>
<dbReference type="FunFam" id="2.60.40.10:FF:000120">
    <property type="entry name" value="Down syndrome cell adhesion molecule like 1"/>
    <property type="match status" value="1"/>
</dbReference>
<evidence type="ECO:0000259" key="12">
    <source>
        <dbReference type="PROSITE" id="PS50835"/>
    </source>
</evidence>
<keyword evidence="15" id="KW-1185">Reference proteome</keyword>
<evidence type="ECO:0000259" key="13">
    <source>
        <dbReference type="PROSITE" id="PS50853"/>
    </source>
</evidence>
<feature type="domain" description="Ig-like" evidence="12">
    <location>
        <begin position="119"/>
        <end position="200"/>
    </location>
</feature>
<dbReference type="Pfam" id="PF07686">
    <property type="entry name" value="V-set"/>
    <property type="match status" value="1"/>
</dbReference>
<keyword evidence="5 11" id="KW-0472">Membrane</keyword>
<keyword evidence="3" id="KW-0732">Signal</keyword>
<evidence type="ECO:0000256" key="9">
    <source>
        <dbReference type="ARBA" id="ARBA00038203"/>
    </source>
</evidence>
<organism evidence="14 15">
    <name type="scientific">Oncorhynchus kisutch</name>
    <name type="common">Coho salmon</name>
    <name type="synonym">Salmo kisutch</name>
    <dbReference type="NCBI Taxonomy" id="8019"/>
    <lineage>
        <taxon>Eukaryota</taxon>
        <taxon>Metazoa</taxon>
        <taxon>Chordata</taxon>
        <taxon>Craniata</taxon>
        <taxon>Vertebrata</taxon>
        <taxon>Euteleostomi</taxon>
        <taxon>Actinopterygii</taxon>
        <taxon>Neopterygii</taxon>
        <taxon>Teleostei</taxon>
        <taxon>Protacanthopterygii</taxon>
        <taxon>Salmoniformes</taxon>
        <taxon>Salmonidae</taxon>
        <taxon>Salmoninae</taxon>
        <taxon>Oncorhynchus</taxon>
    </lineage>
</organism>
<dbReference type="Ensembl" id="ENSOKIT00005032229.1">
    <property type="protein sequence ID" value="ENSOKIP00005030492.1"/>
    <property type="gene ID" value="ENSOKIG00005013136.1"/>
</dbReference>
<evidence type="ECO:0000256" key="1">
    <source>
        <dbReference type="ARBA" id="ARBA00004479"/>
    </source>
</evidence>
<accession>A0A8C7FN09</accession>
<feature type="region of interest" description="Disordered" evidence="10">
    <location>
        <begin position="69"/>
        <end position="111"/>
    </location>
</feature>
<feature type="domain" description="Fibronectin type-III" evidence="13">
    <location>
        <begin position="276"/>
        <end position="373"/>
    </location>
</feature>
<comment type="subcellular location">
    <subcellularLocation>
        <location evidence="1">Membrane</location>
        <topology evidence="1">Single-pass type I membrane protein</topology>
    </subcellularLocation>
</comment>
<feature type="transmembrane region" description="Helical" evidence="11">
    <location>
        <begin position="547"/>
        <end position="567"/>
    </location>
</feature>
<protein>
    <submittedName>
        <fullName evidence="14">T-cell immunoglobulin and mucin domain-containing protein 4</fullName>
    </submittedName>
</protein>
<feature type="region of interest" description="Disordered" evidence="10">
    <location>
        <begin position="1"/>
        <end position="22"/>
    </location>
</feature>
<evidence type="ECO:0000256" key="5">
    <source>
        <dbReference type="ARBA" id="ARBA00023136"/>
    </source>
</evidence>